<reference evidence="3 4" key="1">
    <citation type="submission" date="2021-08" db="EMBL/GenBank/DDBJ databases">
        <authorList>
            <person name="Peeters C."/>
        </authorList>
    </citation>
    <scope>NUCLEOTIDE SEQUENCE [LARGE SCALE GENOMIC DNA]</scope>
    <source>
        <strain evidence="3 4">LMG 23992</strain>
    </source>
</reference>
<evidence type="ECO:0000313" key="3">
    <source>
        <dbReference type="EMBL" id="CAG9173159.1"/>
    </source>
</evidence>
<dbReference type="SUPFAM" id="SSF50129">
    <property type="entry name" value="GroES-like"/>
    <property type="match status" value="1"/>
</dbReference>
<protein>
    <submittedName>
        <fullName evidence="3">NADP-dependent oxidoreductase YfmJ</fullName>
        <ecNumber evidence="3">1.-.-.-</ecNumber>
    </submittedName>
</protein>
<evidence type="ECO:0000313" key="4">
    <source>
        <dbReference type="Proteomes" id="UP000727654"/>
    </source>
</evidence>
<dbReference type="InterPro" id="IPR045010">
    <property type="entry name" value="MDR_fam"/>
</dbReference>
<dbReference type="InterPro" id="IPR041694">
    <property type="entry name" value="ADH_N_2"/>
</dbReference>
<comment type="caution">
    <text evidence="3">The sequence shown here is derived from an EMBL/GenBank/DDBJ whole genome shotgun (WGS) entry which is preliminary data.</text>
</comment>
<evidence type="ECO:0000256" key="1">
    <source>
        <dbReference type="ARBA" id="ARBA00023002"/>
    </source>
</evidence>
<gene>
    <name evidence="3" type="primary">yfmJ</name>
    <name evidence="3" type="ORF">LMG23992_02432</name>
</gene>
<dbReference type="InterPro" id="IPR020843">
    <property type="entry name" value="ER"/>
</dbReference>
<dbReference type="Proteomes" id="UP000727654">
    <property type="component" value="Unassembled WGS sequence"/>
</dbReference>
<dbReference type="SUPFAM" id="SSF51735">
    <property type="entry name" value="NAD(P)-binding Rossmann-fold domains"/>
    <property type="match status" value="1"/>
</dbReference>
<dbReference type="SMART" id="SM00829">
    <property type="entry name" value="PKS_ER"/>
    <property type="match status" value="1"/>
</dbReference>
<dbReference type="Gene3D" id="3.90.180.10">
    <property type="entry name" value="Medium-chain alcohol dehydrogenases, catalytic domain"/>
    <property type="match status" value="1"/>
</dbReference>
<feature type="domain" description="Enoyl reductase (ER)" evidence="2">
    <location>
        <begin position="18"/>
        <end position="333"/>
    </location>
</feature>
<dbReference type="InterPro" id="IPR036291">
    <property type="entry name" value="NAD(P)-bd_dom_sf"/>
</dbReference>
<evidence type="ECO:0000259" key="2">
    <source>
        <dbReference type="SMART" id="SM00829"/>
    </source>
</evidence>
<dbReference type="PANTHER" id="PTHR43205:SF7">
    <property type="entry name" value="PROSTAGLANDIN REDUCTASE 1"/>
    <property type="match status" value="1"/>
</dbReference>
<dbReference type="InterPro" id="IPR011032">
    <property type="entry name" value="GroES-like_sf"/>
</dbReference>
<dbReference type="CDD" id="cd05288">
    <property type="entry name" value="PGDH"/>
    <property type="match status" value="1"/>
</dbReference>
<dbReference type="Gene3D" id="3.40.50.720">
    <property type="entry name" value="NAD(P)-binding Rossmann-like Domain"/>
    <property type="match status" value="1"/>
</dbReference>
<organism evidence="3 4">
    <name type="scientific">Cupriavidus laharis</name>
    <dbReference type="NCBI Taxonomy" id="151654"/>
    <lineage>
        <taxon>Bacteria</taxon>
        <taxon>Pseudomonadati</taxon>
        <taxon>Pseudomonadota</taxon>
        <taxon>Betaproteobacteria</taxon>
        <taxon>Burkholderiales</taxon>
        <taxon>Burkholderiaceae</taxon>
        <taxon>Cupriavidus</taxon>
    </lineage>
</organism>
<name>A0ABN7YJZ4_9BURK</name>
<dbReference type="Pfam" id="PF00107">
    <property type="entry name" value="ADH_zinc_N"/>
    <property type="match status" value="1"/>
</dbReference>
<keyword evidence="1 3" id="KW-0560">Oxidoreductase</keyword>
<dbReference type="EC" id="1.-.-.-" evidence="3"/>
<dbReference type="InterPro" id="IPR013149">
    <property type="entry name" value="ADH-like_C"/>
</dbReference>
<dbReference type="EMBL" id="CAJZAI010000004">
    <property type="protein sequence ID" value="CAG9173159.1"/>
    <property type="molecule type" value="Genomic_DNA"/>
</dbReference>
<dbReference type="Pfam" id="PF16884">
    <property type="entry name" value="ADH_N_2"/>
    <property type="match status" value="1"/>
</dbReference>
<dbReference type="GO" id="GO:0016491">
    <property type="term" value="F:oxidoreductase activity"/>
    <property type="evidence" value="ECO:0007669"/>
    <property type="project" value="UniProtKB-KW"/>
</dbReference>
<dbReference type="RefSeq" id="WP_224080032.1">
    <property type="nucleotide sequence ID" value="NZ_CAJZAI010000004.1"/>
</dbReference>
<keyword evidence="4" id="KW-1185">Reference proteome</keyword>
<proteinExistence type="predicted"/>
<accession>A0ABN7YJZ4</accession>
<dbReference type="PANTHER" id="PTHR43205">
    <property type="entry name" value="PROSTAGLANDIN REDUCTASE"/>
    <property type="match status" value="1"/>
</dbReference>
<sequence>MSNTFKRIVLASRPEGAVTPANFRLEEVPVPQIADGQVLVRNHYLSLDPYMRGRMNDSKSYAAPQPLNEVMIGGTVGEVVASKNSKFKVGDKVVGMFGWQEMGVSDGTGLQPVDTTHLPLSAYLGSVGMPGVTAWYGLNKIIQPKAGQTVVVSAASGAVGSVVGQLAKLAGCRAVGFAGGKDKCDYVVNELGFDACIDYKAAKDAKELYTMLKAATPDGIDGYFENVGGDILDAVLTRMNAFGRIAMCGMIAGYDGQPLPLKNPQLILVSRLTIEGFIVSEHMEVWPQALKELGTAVAQGKIKFRESVAQGLESAPEAFMGLLKGKNFGKQLVKLV</sequence>